<evidence type="ECO:0000256" key="8">
    <source>
        <dbReference type="ARBA" id="ARBA00023274"/>
    </source>
</evidence>
<dbReference type="GO" id="GO:0015934">
    <property type="term" value="C:large ribosomal subunit"/>
    <property type="evidence" value="ECO:0007669"/>
    <property type="project" value="InterPro"/>
</dbReference>
<name>A0A069ZRJ7_CHLMR</name>
<evidence type="ECO:0000256" key="10">
    <source>
        <dbReference type="HAMAP-Rule" id="MF_01318"/>
    </source>
</evidence>
<sequence length="232" mass="24813">MTKHGKRIRGIQEKYDFTKPYSLGEAIDILKQCPAVRFDQTVDVSVKLGIDPRKSDQQIRGSVSLPHGTGKVLRILVFAAGDKAAEAIEAGADFVGSDDLVEKIKGGWVDFDVAVATPDMMREVGKLGKVLGPRNLMPTPKSGTVTTDVVKAIAELRKGKIEFKADRAGVCNVGVAKLSFDSAQIKENIEALCAALVKAKPATAKGQYLVNFTISSTMGPGVTVDTRELIAL</sequence>
<comment type="function">
    <text evidence="10">Protein L1 is also a translational repressor protein, it controls the translation of the L11 operon by binding to its mRNA.</text>
</comment>
<dbReference type="RefSeq" id="WP_010230919.1">
    <property type="nucleotide sequence ID" value="NZ_CP007217.1"/>
</dbReference>
<dbReference type="PANTHER" id="PTHR36427">
    <property type="entry name" value="54S RIBOSOMAL PROTEIN L1, MITOCHONDRIAL"/>
    <property type="match status" value="1"/>
</dbReference>
<dbReference type="EMBL" id="CP007217">
    <property type="protein sequence ID" value="AJR10665.1"/>
    <property type="molecule type" value="Genomic_DNA"/>
</dbReference>
<gene>
    <name evidence="10" type="primary">rplA</name>
    <name evidence="12" type="ORF">BD36_03165</name>
</gene>
<proteinExistence type="inferred from homology"/>
<dbReference type="NCBIfam" id="TIGR01169">
    <property type="entry name" value="rplA_bact"/>
    <property type="match status" value="1"/>
</dbReference>
<dbReference type="InterPro" id="IPR005878">
    <property type="entry name" value="Ribosom_uL1_bac-type"/>
</dbReference>
<protein>
    <recommendedName>
        <fullName evidence="9 10">Large ribosomal subunit protein uL1</fullName>
    </recommendedName>
</protein>
<evidence type="ECO:0000256" key="6">
    <source>
        <dbReference type="ARBA" id="ARBA00022884"/>
    </source>
</evidence>
<dbReference type="InterPro" id="IPR016095">
    <property type="entry name" value="Ribosomal_uL1_3-a/b-sand"/>
</dbReference>
<dbReference type="Pfam" id="PF00687">
    <property type="entry name" value="Ribosomal_L1"/>
    <property type="match status" value="1"/>
</dbReference>
<dbReference type="GO" id="GO:0000049">
    <property type="term" value="F:tRNA binding"/>
    <property type="evidence" value="ECO:0007669"/>
    <property type="project" value="UniProtKB-KW"/>
</dbReference>
<keyword evidence="3 10" id="KW-0820">tRNA-binding</keyword>
<dbReference type="PATRIC" id="fig|243161.6.peg.630"/>
<dbReference type="GeneID" id="1245951"/>
<dbReference type="FunFam" id="3.40.50.790:FF:000001">
    <property type="entry name" value="50S ribosomal protein L1"/>
    <property type="match status" value="1"/>
</dbReference>
<keyword evidence="7 10" id="KW-0689">Ribosomal protein</keyword>
<keyword evidence="6 10" id="KW-0694">RNA-binding</keyword>
<dbReference type="STRING" id="83560.NC80_02975"/>
<keyword evidence="5 10" id="KW-0810">Translation regulation</keyword>
<dbReference type="KEGG" id="cmg:NC81_02990"/>
<dbReference type="CDD" id="cd00403">
    <property type="entry name" value="Ribosomal_L1"/>
    <property type="match status" value="1"/>
</dbReference>
<dbReference type="Gene3D" id="3.40.50.790">
    <property type="match status" value="1"/>
</dbReference>
<evidence type="ECO:0000256" key="9">
    <source>
        <dbReference type="ARBA" id="ARBA00035241"/>
    </source>
</evidence>
<dbReference type="Proteomes" id="UP000260363">
    <property type="component" value="Chromosome"/>
</dbReference>
<dbReference type="GO" id="GO:0006412">
    <property type="term" value="P:translation"/>
    <property type="evidence" value="ECO:0007669"/>
    <property type="project" value="UniProtKB-UniRule"/>
</dbReference>
<dbReference type="GO" id="GO:0003735">
    <property type="term" value="F:structural constituent of ribosome"/>
    <property type="evidence" value="ECO:0007669"/>
    <property type="project" value="InterPro"/>
</dbReference>
<reference evidence="12 13" key="1">
    <citation type="submission" date="2014-02" db="EMBL/GenBank/DDBJ databases">
        <authorList>
            <person name="Chen C."/>
            <person name="Conrad T.A."/>
            <person name="Zhou Z."/>
            <person name="Lai Z."/>
            <person name="Zhong G."/>
        </authorList>
    </citation>
    <scope>NUCLEOTIDE SEQUENCE [LARGE SCALE GENOMIC DNA]</scope>
    <source>
        <strain evidence="12 13">Nigg3-28</strain>
    </source>
</reference>
<dbReference type="AlphaFoldDB" id="A0A069ZRJ7"/>
<evidence type="ECO:0000256" key="7">
    <source>
        <dbReference type="ARBA" id="ARBA00022980"/>
    </source>
</evidence>
<evidence type="ECO:0000256" key="1">
    <source>
        <dbReference type="ARBA" id="ARBA00010531"/>
    </source>
</evidence>
<dbReference type="OMA" id="EFRVDKH"/>
<dbReference type="InterPro" id="IPR002143">
    <property type="entry name" value="Ribosomal_uL1"/>
</dbReference>
<organism evidence="12 13">
    <name type="scientific">Chlamydia muridarum</name>
    <dbReference type="NCBI Taxonomy" id="83560"/>
    <lineage>
        <taxon>Bacteria</taxon>
        <taxon>Pseudomonadati</taxon>
        <taxon>Chlamydiota</taxon>
        <taxon>Chlamydiia</taxon>
        <taxon>Chlamydiales</taxon>
        <taxon>Chlamydiaceae</taxon>
        <taxon>Chlamydia/Chlamydophila group</taxon>
        <taxon>Chlamydia</taxon>
    </lineage>
</organism>
<dbReference type="HAMAP" id="MF_01318_B">
    <property type="entry name" value="Ribosomal_uL1_B"/>
    <property type="match status" value="1"/>
</dbReference>
<accession>A0A069ZRJ7</accession>
<dbReference type="InterPro" id="IPR028364">
    <property type="entry name" value="Ribosomal_uL1/biogenesis"/>
</dbReference>
<evidence type="ECO:0000256" key="5">
    <source>
        <dbReference type="ARBA" id="ARBA00022845"/>
    </source>
</evidence>
<dbReference type="SUPFAM" id="SSF56808">
    <property type="entry name" value="Ribosomal protein L1"/>
    <property type="match status" value="1"/>
</dbReference>
<comment type="subunit">
    <text evidence="10">Part of the 50S ribosomal subunit.</text>
</comment>
<dbReference type="InterPro" id="IPR023674">
    <property type="entry name" value="Ribosomal_uL1-like"/>
</dbReference>
<dbReference type="SMR" id="A0A069ZRJ7"/>
<keyword evidence="8 10" id="KW-0687">Ribonucleoprotein</keyword>
<evidence type="ECO:0000256" key="3">
    <source>
        <dbReference type="ARBA" id="ARBA00022555"/>
    </source>
</evidence>
<dbReference type="Gene3D" id="3.30.190.20">
    <property type="match status" value="1"/>
</dbReference>
<evidence type="ECO:0000256" key="2">
    <source>
        <dbReference type="ARBA" id="ARBA00022491"/>
    </source>
</evidence>
<dbReference type="PROSITE" id="PS01199">
    <property type="entry name" value="RIBOSOMAL_L1"/>
    <property type="match status" value="1"/>
</dbReference>
<dbReference type="GO" id="GO:0019843">
    <property type="term" value="F:rRNA binding"/>
    <property type="evidence" value="ECO:0007669"/>
    <property type="project" value="UniProtKB-UniRule"/>
</dbReference>
<evidence type="ECO:0000313" key="12">
    <source>
        <dbReference type="EMBL" id="AJR10665.1"/>
    </source>
</evidence>
<dbReference type="GO" id="GO:0006417">
    <property type="term" value="P:regulation of translation"/>
    <property type="evidence" value="ECO:0007669"/>
    <property type="project" value="UniProtKB-KW"/>
</dbReference>
<evidence type="ECO:0000313" key="13">
    <source>
        <dbReference type="Proteomes" id="UP000260363"/>
    </source>
</evidence>
<dbReference type="KEGG" id="cmx:DNC_02995"/>
<dbReference type="PANTHER" id="PTHR36427:SF3">
    <property type="entry name" value="LARGE RIBOSOMAL SUBUNIT PROTEIN UL1M"/>
    <property type="match status" value="1"/>
</dbReference>
<dbReference type="KEGG" id="cmm:NC80_02975"/>
<dbReference type="PIRSF" id="PIRSF002155">
    <property type="entry name" value="Ribosomal_L1"/>
    <property type="match status" value="1"/>
</dbReference>
<dbReference type="InterPro" id="IPR023673">
    <property type="entry name" value="Ribosomal_uL1_CS"/>
</dbReference>
<evidence type="ECO:0000256" key="4">
    <source>
        <dbReference type="ARBA" id="ARBA00022730"/>
    </source>
</evidence>
<keyword evidence="2 10" id="KW-0678">Repressor</keyword>
<comment type="similarity">
    <text evidence="1 10 11">Belongs to the universal ribosomal protein uL1 family.</text>
</comment>
<comment type="function">
    <text evidence="10">Binds directly to 23S rRNA. The L1 stalk is quite mobile in the ribosome, and is involved in E site tRNA release.</text>
</comment>
<evidence type="ECO:0000256" key="11">
    <source>
        <dbReference type="RuleBase" id="RU000659"/>
    </source>
</evidence>
<keyword evidence="4 10" id="KW-0699">rRNA-binding</keyword>